<gene>
    <name evidence="4" type="ORF">H6H03_01150</name>
</gene>
<dbReference type="CDD" id="cd06533">
    <property type="entry name" value="Glyco_transf_WecG_TagA"/>
    <property type="match status" value="1"/>
</dbReference>
<name>A0ABR8K0X7_9NOSO</name>
<keyword evidence="3" id="KW-1133">Transmembrane helix</keyword>
<dbReference type="PANTHER" id="PTHR34136">
    <property type="match status" value="1"/>
</dbReference>
<comment type="caution">
    <text evidence="4">The sequence shown here is derived from an EMBL/GenBank/DDBJ whole genome shotgun (WGS) entry which is preliminary data.</text>
</comment>
<keyword evidence="2" id="KW-0808">Transferase</keyword>
<reference evidence="4 5" key="1">
    <citation type="journal article" date="2020" name="ISME J.">
        <title>Comparative genomics reveals insights into cyanobacterial evolution and habitat adaptation.</title>
        <authorList>
            <person name="Chen M.Y."/>
            <person name="Teng W.K."/>
            <person name="Zhao L."/>
            <person name="Hu C.X."/>
            <person name="Zhou Y.K."/>
            <person name="Han B.P."/>
            <person name="Song L.R."/>
            <person name="Shu W.S."/>
        </authorList>
    </citation>
    <scope>NUCLEOTIDE SEQUENCE [LARGE SCALE GENOMIC DNA]</scope>
    <source>
        <strain evidence="4 5">FACHB-159</strain>
    </source>
</reference>
<dbReference type="InterPro" id="IPR004629">
    <property type="entry name" value="WecG_TagA_CpsF"/>
</dbReference>
<dbReference type="NCBIfam" id="TIGR00696">
    <property type="entry name" value="wecG_tagA_cpsF"/>
    <property type="match status" value="1"/>
</dbReference>
<protein>
    <submittedName>
        <fullName evidence="4">WecB/TagA/CpsF family glycosyltransferase</fullName>
    </submittedName>
</protein>
<dbReference type="PANTHER" id="PTHR34136:SF1">
    <property type="entry name" value="UDP-N-ACETYL-D-MANNOSAMINURONIC ACID TRANSFERASE"/>
    <property type="match status" value="1"/>
</dbReference>
<evidence type="ECO:0000313" key="4">
    <source>
        <dbReference type="EMBL" id="MBD2732521.1"/>
    </source>
</evidence>
<evidence type="ECO:0000256" key="2">
    <source>
        <dbReference type="ARBA" id="ARBA00022679"/>
    </source>
</evidence>
<evidence type="ECO:0000256" key="1">
    <source>
        <dbReference type="ARBA" id="ARBA00022676"/>
    </source>
</evidence>
<keyword evidence="3" id="KW-0812">Transmembrane</keyword>
<keyword evidence="1" id="KW-0328">Glycosyltransferase</keyword>
<organism evidence="4 5">
    <name type="scientific">Nostoc paludosum FACHB-159</name>
    <dbReference type="NCBI Taxonomy" id="2692908"/>
    <lineage>
        <taxon>Bacteria</taxon>
        <taxon>Bacillati</taxon>
        <taxon>Cyanobacteriota</taxon>
        <taxon>Cyanophyceae</taxon>
        <taxon>Nostocales</taxon>
        <taxon>Nostocaceae</taxon>
        <taxon>Nostoc</taxon>
    </lineage>
</organism>
<sequence length="266" mass="30265">MNYSTRVNICDIQIDKYPFDRVVEAIAHQAISRTTPKYVVTPNAQHIVALQHDARFRLIYHQAFLVVPDGVPLLWAAKLFNTPLSGRVNGTDLFEHLCKISADKGLKVFLLGGRTGAAKKAKQVLEARHPNLDIVGTYCPYYGFESDPEELKRINLAIQAAAPDILFVGLGAPKQEYWIYNNYQKLGVPVSIGIGVSFELVAGMVKRAPKFMQKAGLEWLFRLIMEPKRLWQRYFIGNIIFILLVLKQKFRLLWSSYIPMSKKDVI</sequence>
<dbReference type="Proteomes" id="UP000637383">
    <property type="component" value="Unassembled WGS sequence"/>
</dbReference>
<accession>A0ABR8K0X7</accession>
<proteinExistence type="predicted"/>
<feature type="transmembrane region" description="Helical" evidence="3">
    <location>
        <begin position="230"/>
        <end position="246"/>
    </location>
</feature>
<dbReference type="RefSeq" id="WP_190953239.1">
    <property type="nucleotide sequence ID" value="NZ_JACJTU010000001.1"/>
</dbReference>
<evidence type="ECO:0000313" key="5">
    <source>
        <dbReference type="Proteomes" id="UP000637383"/>
    </source>
</evidence>
<evidence type="ECO:0000256" key="3">
    <source>
        <dbReference type="SAM" id="Phobius"/>
    </source>
</evidence>
<dbReference type="EMBL" id="JACJTU010000001">
    <property type="protein sequence ID" value="MBD2732521.1"/>
    <property type="molecule type" value="Genomic_DNA"/>
</dbReference>
<dbReference type="Pfam" id="PF03808">
    <property type="entry name" value="Glyco_tran_WecG"/>
    <property type="match status" value="1"/>
</dbReference>
<keyword evidence="3" id="KW-0472">Membrane</keyword>
<keyword evidence="5" id="KW-1185">Reference proteome</keyword>